<dbReference type="InterPro" id="IPR056884">
    <property type="entry name" value="NPHP3-like_N"/>
</dbReference>
<gene>
    <name evidence="7" type="ORF">U0R10_02170</name>
</gene>
<keyword evidence="8" id="KW-1185">Reference proteome</keyword>
<dbReference type="PANTHER" id="PTHR46630">
    <property type="entry name" value="TETRATRICOPEPTIDE REPEAT PROTEIN 29"/>
    <property type="match status" value="1"/>
</dbReference>
<evidence type="ECO:0000256" key="4">
    <source>
        <dbReference type="ARBA" id="ARBA00022803"/>
    </source>
</evidence>
<dbReference type="PANTHER" id="PTHR46630:SF1">
    <property type="entry name" value="TETRATRICOPEPTIDE REPEAT PROTEIN 29"/>
    <property type="match status" value="1"/>
</dbReference>
<dbReference type="Proteomes" id="UP001598138">
    <property type="component" value="Unassembled WGS sequence"/>
</dbReference>
<keyword evidence="4" id="KW-0802">TPR repeat</keyword>
<dbReference type="Pfam" id="PF24883">
    <property type="entry name" value="NPHP3_N"/>
    <property type="match status" value="1"/>
</dbReference>
<keyword evidence="2" id="KW-0963">Cytoplasm</keyword>
<evidence type="ECO:0000259" key="6">
    <source>
        <dbReference type="Pfam" id="PF24883"/>
    </source>
</evidence>
<dbReference type="SUPFAM" id="SSF52540">
    <property type="entry name" value="P-loop containing nucleoside triphosphate hydrolases"/>
    <property type="match status" value="1"/>
</dbReference>
<comment type="caution">
    <text evidence="7">The sequence shown here is derived from an EMBL/GenBank/DDBJ whole genome shotgun (WGS) entry which is preliminary data.</text>
</comment>
<evidence type="ECO:0000256" key="3">
    <source>
        <dbReference type="ARBA" id="ARBA00022737"/>
    </source>
</evidence>
<organism evidence="7 8">
    <name type="scientific">Aquirufa avitistagni</name>
    <dbReference type="NCBI Taxonomy" id="3104728"/>
    <lineage>
        <taxon>Bacteria</taxon>
        <taxon>Pseudomonadati</taxon>
        <taxon>Bacteroidota</taxon>
        <taxon>Cytophagia</taxon>
        <taxon>Cytophagales</taxon>
        <taxon>Flectobacillaceae</taxon>
        <taxon>Aquirufa</taxon>
    </lineage>
</organism>
<comment type="similarity">
    <text evidence="5">Belongs to the Rap family.</text>
</comment>
<dbReference type="SUPFAM" id="SSF48452">
    <property type="entry name" value="TPR-like"/>
    <property type="match status" value="3"/>
</dbReference>
<evidence type="ECO:0000313" key="7">
    <source>
        <dbReference type="EMBL" id="MFD3393417.1"/>
    </source>
</evidence>
<dbReference type="Gene3D" id="3.40.50.300">
    <property type="entry name" value="P-loop containing nucleotide triphosphate hydrolases"/>
    <property type="match status" value="1"/>
</dbReference>
<dbReference type="InterPro" id="IPR051476">
    <property type="entry name" value="Bac_ResReg_Asp_Phosphatase"/>
</dbReference>
<sequence>MNHLPHLSILHQLYLTEEQPFRKVHRMIDLFESIIKTHTVVILAGYVKHNKLSDKAKGLLSQGLRTPSLGTWQLFSRVLFEELSNDNNSLISNYFSKEFNKLEKALQNEKTNVIAFRNGYAHGATPTDAQCLTDIQKFDPFLKQLMQFEWLRESSLVVREEKVWITTSQESLCLHPILLYRKEDSDASYAFFNDLKNDKIGLLNYTLSKHYKEKELFTEFHKHLPLHEWKKSGNNDFYQRIEELTETFKGRTLERDKILQFVVQKSKGYFSIQGNPGIGKSALIAQILKDLRAHSGLKNIKVIEYFIRRGTQQAQVEYLFNYLIRRTDEVFEDGRDICSEGKMVFDLQNQLFSKWRLWEEQNNGQQLLFLIDGLDEGVESNLVTYLPRENFENILFIYGSRPGGHKSIDDLWGQLPVLNHTKLELSGLGVEDIRALIYEVANKYDLNRESPWVDAVQIRSQGNPLYLKLLCDAIENGSISLNDINALPKEIDEYYNAILLRYAQDTIDGDALLTGLFTFAAAKDYLTFAHLGLINQLGQSSIQRIGSTLKEVLIENPLTEDVLDFQLFHESFREYLVRENHKQVSDATGRIINFCINWKDLSGSWEQRYALEHFAAHLSESKKADHHELLLELIYDQAYVTEQKNILKNFDSSAQLYQLGLLKASELDKFDNTLEAALCLVDLHYEEANDAPQIIEMVANGDIDLALKRIERFGGNDQEGMKRKFTLYMLCLMELTLLGSKDKPFKKSGIQKLLNHLDEQVPRDTSLIDWYNFFPSYIVFLMSCEWLVLNLDFKLVYKWTKNLESDWISEKGPYDQNQYNVLLESANGINNPRNKNNNLMGIANALSKQGIINKALECLNCITEEFHKINILGNIAKEVLIQGNHEEATSLMEKAFKCTESIKDDWEKSIALNYISNCLAQQGKVNEALECSFGISDEYQKSRALIDIATYIYKEGEQEKAKSVIKKAIECQKNISDIEQRCNVQNEISTELFKQGMHEEATSVMNEALKCAQSINDDWLRNIALKDISCGYAKQGKVDESLACTRDINDNEQKSDTLTKISSELTKIGKVDEAVVVINEAIEFAYEIINEEQKSIAFKSIFNELAKHGHIKKAASVMRKALEYNSRFNVNYKQNVSLEISIEFSKLGKLEESFECVLYLINQKQKSCAYKEISTELFKQGMHEEATSVMNEALKCAQSINDDWLRNIALKDISCGYAKQGKVDESLACTRDINDNKQKSDALTKISSELTKIGKVDEAVVVINEAIEFAYEIVDELQKIQALKDISTELNNLGEFDESTLIMDKALEFTNSLNSVRRMSQAFVEISEELVKQGKTETALEFVRQISDDWRKTRGLISISIELNKSGDQNEAYKIIQESLENSRAIGSEINKSNLIKDISIELAKRGNWHLALEIGSEISQIAMRQSCWKEMAESIKKHSDWQNSLKLVDKLQNEEARLFYLKGWSESLSPFETDNSCFKEAVSVLMNDSQSVENLLQAYALNQLMFGRPTKEQVKRLNKTLNLQWAIDIVKKFPKEVEDGRFSHNLEDWIHEIVDEDERDQIELWARQVLKGKISEEDFKNNIENI</sequence>
<dbReference type="Gene3D" id="1.25.40.10">
    <property type="entry name" value="Tetratricopeptide repeat domain"/>
    <property type="match status" value="5"/>
</dbReference>
<accession>A0ABW6D925</accession>
<dbReference type="InterPro" id="IPR027417">
    <property type="entry name" value="P-loop_NTPase"/>
</dbReference>
<feature type="domain" description="Nephrocystin 3-like N-terminal" evidence="6">
    <location>
        <begin position="253"/>
        <end position="381"/>
    </location>
</feature>
<evidence type="ECO:0000256" key="1">
    <source>
        <dbReference type="ARBA" id="ARBA00004496"/>
    </source>
</evidence>
<dbReference type="EMBL" id="JBBKXZ010000001">
    <property type="protein sequence ID" value="MFD3393417.1"/>
    <property type="molecule type" value="Genomic_DNA"/>
</dbReference>
<keyword evidence="3" id="KW-0677">Repeat</keyword>
<evidence type="ECO:0000256" key="5">
    <source>
        <dbReference type="ARBA" id="ARBA00038253"/>
    </source>
</evidence>
<dbReference type="RefSeq" id="WP_377982046.1">
    <property type="nucleotide sequence ID" value="NZ_JBBKXZ010000001.1"/>
</dbReference>
<reference evidence="7 8" key="1">
    <citation type="submission" date="2024-03" db="EMBL/GenBank/DDBJ databases">
        <title>Aquirufa genome sequencing.</title>
        <authorList>
            <person name="Pitt A."/>
            <person name="Hahn M.W."/>
        </authorList>
    </citation>
    <scope>NUCLEOTIDE SEQUENCE [LARGE SCALE GENOMIC DNA]</scope>
    <source>
        <strain evidence="7 8">OSTEICH-129V</strain>
    </source>
</reference>
<evidence type="ECO:0000256" key="2">
    <source>
        <dbReference type="ARBA" id="ARBA00022490"/>
    </source>
</evidence>
<comment type="subcellular location">
    <subcellularLocation>
        <location evidence="1">Cytoplasm</location>
    </subcellularLocation>
</comment>
<name>A0ABW6D925_9BACT</name>
<dbReference type="InterPro" id="IPR011990">
    <property type="entry name" value="TPR-like_helical_dom_sf"/>
</dbReference>
<proteinExistence type="inferred from homology"/>
<evidence type="ECO:0000313" key="8">
    <source>
        <dbReference type="Proteomes" id="UP001598138"/>
    </source>
</evidence>
<protein>
    <submittedName>
        <fullName evidence="7">NACHT domain-containing protein</fullName>
    </submittedName>
</protein>